<keyword evidence="1" id="KW-0472">Membrane</keyword>
<organism evidence="2 3">
    <name type="scientific">Pseudomonas panipatensis</name>
    <dbReference type="NCBI Taxonomy" id="428992"/>
    <lineage>
        <taxon>Bacteria</taxon>
        <taxon>Pseudomonadati</taxon>
        <taxon>Pseudomonadota</taxon>
        <taxon>Gammaproteobacteria</taxon>
        <taxon>Pseudomonadales</taxon>
        <taxon>Pseudomonadaceae</taxon>
        <taxon>Pseudomonas</taxon>
    </lineage>
</organism>
<reference evidence="3" key="1">
    <citation type="submission" date="2016-10" db="EMBL/GenBank/DDBJ databases">
        <authorList>
            <person name="Varghese N."/>
            <person name="Submissions S."/>
        </authorList>
    </citation>
    <scope>NUCLEOTIDE SEQUENCE [LARGE SCALE GENOMIC DNA]</scope>
    <source>
        <strain evidence="3">CCM 7469</strain>
    </source>
</reference>
<keyword evidence="3" id="KW-1185">Reference proteome</keyword>
<proteinExistence type="predicted"/>
<keyword evidence="1" id="KW-1133">Transmembrane helix</keyword>
<feature type="transmembrane region" description="Helical" evidence="1">
    <location>
        <begin position="97"/>
        <end position="118"/>
    </location>
</feature>
<accession>A0A1G8E0V4</accession>
<name>A0A1G8E0V4_9PSED</name>
<dbReference type="RefSeq" id="WP_090261536.1">
    <property type="nucleotide sequence ID" value="NZ_FNDS01000002.1"/>
</dbReference>
<dbReference type="Proteomes" id="UP000199636">
    <property type="component" value="Unassembled WGS sequence"/>
</dbReference>
<evidence type="ECO:0000313" key="3">
    <source>
        <dbReference type="Proteomes" id="UP000199636"/>
    </source>
</evidence>
<feature type="transmembrane region" description="Helical" evidence="1">
    <location>
        <begin position="36"/>
        <end position="55"/>
    </location>
</feature>
<dbReference type="AlphaFoldDB" id="A0A1G8E0V4"/>
<keyword evidence="1" id="KW-0812">Transmembrane</keyword>
<feature type="transmembrane region" description="Helical" evidence="1">
    <location>
        <begin position="12"/>
        <end position="30"/>
    </location>
</feature>
<dbReference type="EMBL" id="FNDS01000002">
    <property type="protein sequence ID" value="SDH63586.1"/>
    <property type="molecule type" value="Genomic_DNA"/>
</dbReference>
<feature type="transmembrane region" description="Helical" evidence="1">
    <location>
        <begin position="67"/>
        <end position="91"/>
    </location>
</feature>
<evidence type="ECO:0000256" key="1">
    <source>
        <dbReference type="SAM" id="Phobius"/>
    </source>
</evidence>
<gene>
    <name evidence="2" type="ORF">SAMN05216272_102272</name>
</gene>
<dbReference type="STRING" id="428992.SAMN05216272_102272"/>
<evidence type="ECO:0000313" key="2">
    <source>
        <dbReference type="EMBL" id="SDH63586.1"/>
    </source>
</evidence>
<protein>
    <submittedName>
        <fullName evidence="2">Uncharacterized protein</fullName>
    </submittedName>
</protein>
<sequence length="129" mass="14371">MSHTAPVATRYYALGGILLAIVLNTLLRALLRYSLLPVNLLVALAIGFAMAWLFARRVGRLPSSGERWRLLSGYAGGLALLYLALVALAAWRDPPSHAALLLYLLNYLFYPLAACWAFRASIMQRWLPR</sequence>